<keyword evidence="7" id="KW-1185">Reference proteome</keyword>
<dbReference type="GO" id="GO:0005829">
    <property type="term" value="C:cytosol"/>
    <property type="evidence" value="ECO:0007669"/>
    <property type="project" value="TreeGrafter"/>
</dbReference>
<dbReference type="Proteomes" id="UP000250443">
    <property type="component" value="Unassembled WGS sequence"/>
</dbReference>
<evidence type="ECO:0000313" key="6">
    <source>
        <dbReference type="Proteomes" id="UP000250443"/>
    </source>
</evidence>
<dbReference type="Pfam" id="PF00296">
    <property type="entry name" value="Bac_luciferase"/>
    <property type="match status" value="1"/>
</dbReference>
<dbReference type="NCBIfam" id="TIGR03558">
    <property type="entry name" value="oxido_grp_1"/>
    <property type="match status" value="1"/>
</dbReference>
<evidence type="ECO:0000256" key="2">
    <source>
        <dbReference type="ARBA" id="ARBA00074555"/>
    </source>
</evidence>
<dbReference type="Proteomes" id="UP000626180">
    <property type="component" value="Unassembled WGS sequence"/>
</dbReference>
<comment type="similarity">
    <text evidence="1">To bacterial alkanal monooxygenase alpha and beta chains.</text>
</comment>
<evidence type="ECO:0000313" key="5">
    <source>
        <dbReference type="EMBL" id="SPZ13138.1"/>
    </source>
</evidence>
<dbReference type="RefSeq" id="WP_010796594.1">
    <property type="nucleotide sequence ID" value="NZ_FQYS01000007.1"/>
</dbReference>
<dbReference type="EMBL" id="JADMCD010000008">
    <property type="protein sequence ID" value="MBF8642096.1"/>
    <property type="molecule type" value="Genomic_DNA"/>
</dbReference>
<dbReference type="FunFam" id="3.20.20.30:FF:000002">
    <property type="entry name" value="LLM class flavin-dependent oxidoreductase"/>
    <property type="match status" value="1"/>
</dbReference>
<keyword evidence="5" id="KW-0560">Oxidoreductase</keyword>
<dbReference type="PANTHER" id="PTHR30137">
    <property type="entry name" value="LUCIFERASE-LIKE MONOOXYGENASE"/>
    <property type="match status" value="1"/>
</dbReference>
<accession>A0A2X2CYK1</accession>
<dbReference type="GO" id="GO:0016705">
    <property type="term" value="F:oxidoreductase activity, acting on paired donors, with incorporation or reduction of molecular oxygen"/>
    <property type="evidence" value="ECO:0007669"/>
    <property type="project" value="InterPro"/>
</dbReference>
<dbReference type="AlphaFoldDB" id="A0A2X2CYK1"/>
<dbReference type="SUPFAM" id="SSF51679">
    <property type="entry name" value="Bacterial luciferase-like"/>
    <property type="match status" value="1"/>
</dbReference>
<dbReference type="InterPro" id="IPR036661">
    <property type="entry name" value="Luciferase-like_sf"/>
</dbReference>
<reference evidence="4 7" key="2">
    <citation type="submission" date="2020-10" db="EMBL/GenBank/DDBJ databases">
        <title>Genome sequences of Pseudomonas isolates.</title>
        <authorList>
            <person name="Wessels L."/>
            <person name="Reich F."/>
            <person name="Hammerl J."/>
        </authorList>
    </citation>
    <scope>NUCLEOTIDE SEQUENCE [LARGE SCALE GENOMIC DNA]</scope>
    <source>
        <strain evidence="4 7">20-MO00624-0</strain>
    </source>
</reference>
<evidence type="ECO:0000256" key="1">
    <source>
        <dbReference type="ARBA" id="ARBA00007789"/>
    </source>
</evidence>
<evidence type="ECO:0000313" key="4">
    <source>
        <dbReference type="EMBL" id="MBF8642096.1"/>
    </source>
</evidence>
<sequence>MRTLAKTRLSILDLAPVTAGQSVGEALRNTLTLAEQADRWGYHRYWLSEHHNMDGVAASATAVLIGQVAAATRRIRVGAGGVMLPNHTPQYVAEQFGTLEILYPGRIDLGIGRSPGGDYATMEALRVNMITASREFPERVRELLALFDEGTESALNTQPFTRAPGEGLSVPIWMLGSSLISARLAAELGLPYAFAAHFSPARLHEAIAAYREHFKPSLHQPRPRVIVAVPVMAADTRSRAKRLMHSLYQKALDLGRGRSSRLKPPPETMEWTPQERLAVEDQYAAAIIGDPGEVRAGLQKLLESTQADELLIHTETYDFKERLRSYEIVWQAKQQALLELS</sequence>
<dbReference type="InterPro" id="IPR019949">
    <property type="entry name" value="CmoO-like"/>
</dbReference>
<dbReference type="PANTHER" id="PTHR30137:SF6">
    <property type="entry name" value="LUCIFERASE-LIKE MONOOXYGENASE"/>
    <property type="match status" value="1"/>
</dbReference>
<proteinExistence type="predicted"/>
<dbReference type="Gene3D" id="3.20.20.30">
    <property type="entry name" value="Luciferase-like domain"/>
    <property type="match status" value="1"/>
</dbReference>
<dbReference type="CDD" id="cd00347">
    <property type="entry name" value="Flavin_utilizing_monoxygenases"/>
    <property type="match status" value="2"/>
</dbReference>
<feature type="domain" description="Luciferase-like" evidence="3">
    <location>
        <begin position="8"/>
        <end position="306"/>
    </location>
</feature>
<evidence type="ECO:0000259" key="3">
    <source>
        <dbReference type="Pfam" id="PF00296"/>
    </source>
</evidence>
<dbReference type="InterPro" id="IPR011251">
    <property type="entry name" value="Luciferase-like_dom"/>
</dbReference>
<gene>
    <name evidence="5" type="primary">limB_2</name>
    <name evidence="4" type="ORF">IRZ65_15530</name>
    <name evidence="5" type="ORF">NCTC11842_04859</name>
</gene>
<organism evidence="5 6">
    <name type="scientific">Pseudomonas luteola</name>
    <dbReference type="NCBI Taxonomy" id="47886"/>
    <lineage>
        <taxon>Bacteria</taxon>
        <taxon>Pseudomonadati</taxon>
        <taxon>Pseudomonadota</taxon>
        <taxon>Gammaproteobacteria</taxon>
        <taxon>Pseudomonadales</taxon>
        <taxon>Pseudomonadaceae</taxon>
        <taxon>Pseudomonas</taxon>
    </lineage>
</organism>
<evidence type="ECO:0000313" key="7">
    <source>
        <dbReference type="Proteomes" id="UP000626180"/>
    </source>
</evidence>
<name>A0A2X2CYK1_PSELU</name>
<dbReference type="EMBL" id="UAUF01000014">
    <property type="protein sequence ID" value="SPZ13138.1"/>
    <property type="molecule type" value="Genomic_DNA"/>
</dbReference>
<reference evidence="5 6" key="1">
    <citation type="submission" date="2018-06" db="EMBL/GenBank/DDBJ databases">
        <authorList>
            <consortium name="Pathogen Informatics"/>
            <person name="Doyle S."/>
        </authorList>
    </citation>
    <scope>NUCLEOTIDE SEQUENCE [LARGE SCALE GENOMIC DNA]</scope>
    <source>
        <strain evidence="5 6">NCTC11842</strain>
    </source>
</reference>
<protein>
    <recommendedName>
        <fullName evidence="2">Luciferase-like monooxygenase</fullName>
    </recommendedName>
</protein>
<dbReference type="InterPro" id="IPR050766">
    <property type="entry name" value="Bact_Lucif_Oxidored"/>
</dbReference>